<gene>
    <name evidence="2" type="ORF">EV356DRAFT_495675</name>
</gene>
<reference evidence="2" key="1">
    <citation type="journal article" date="2020" name="Stud. Mycol.">
        <title>101 Dothideomycetes genomes: a test case for predicting lifestyles and emergence of pathogens.</title>
        <authorList>
            <person name="Haridas S."/>
            <person name="Albert R."/>
            <person name="Binder M."/>
            <person name="Bloem J."/>
            <person name="Labutti K."/>
            <person name="Salamov A."/>
            <person name="Andreopoulos B."/>
            <person name="Baker S."/>
            <person name="Barry K."/>
            <person name="Bills G."/>
            <person name="Bluhm B."/>
            <person name="Cannon C."/>
            <person name="Castanera R."/>
            <person name="Culley D."/>
            <person name="Daum C."/>
            <person name="Ezra D."/>
            <person name="Gonzalez J."/>
            <person name="Henrissat B."/>
            <person name="Kuo A."/>
            <person name="Liang C."/>
            <person name="Lipzen A."/>
            <person name="Lutzoni F."/>
            <person name="Magnuson J."/>
            <person name="Mondo S."/>
            <person name="Nolan M."/>
            <person name="Ohm R."/>
            <person name="Pangilinan J."/>
            <person name="Park H.-J."/>
            <person name="Ramirez L."/>
            <person name="Alfaro M."/>
            <person name="Sun H."/>
            <person name="Tritt A."/>
            <person name="Yoshinaga Y."/>
            <person name="Zwiers L.-H."/>
            <person name="Turgeon B."/>
            <person name="Goodwin S."/>
            <person name="Spatafora J."/>
            <person name="Crous P."/>
            <person name="Grigoriev I."/>
        </authorList>
    </citation>
    <scope>NUCLEOTIDE SEQUENCE</scope>
    <source>
        <strain evidence="2">Tuck. ex Michener</strain>
    </source>
</reference>
<dbReference type="EMBL" id="ML991771">
    <property type="protein sequence ID" value="KAF2239863.1"/>
    <property type="molecule type" value="Genomic_DNA"/>
</dbReference>
<name>A0A6A6HQR9_VIRVR</name>
<evidence type="ECO:0000313" key="2">
    <source>
        <dbReference type="EMBL" id="KAF2239863.1"/>
    </source>
</evidence>
<feature type="compositionally biased region" description="Low complexity" evidence="1">
    <location>
        <begin position="74"/>
        <end position="94"/>
    </location>
</feature>
<dbReference type="AlphaFoldDB" id="A0A6A6HQR9"/>
<feature type="region of interest" description="Disordered" evidence="1">
    <location>
        <begin position="30"/>
        <end position="123"/>
    </location>
</feature>
<proteinExistence type="predicted"/>
<protein>
    <submittedName>
        <fullName evidence="2">Uncharacterized protein</fullName>
    </submittedName>
</protein>
<organism evidence="2 3">
    <name type="scientific">Viridothelium virens</name>
    <name type="common">Speckled blister lichen</name>
    <name type="synonym">Trypethelium virens</name>
    <dbReference type="NCBI Taxonomy" id="1048519"/>
    <lineage>
        <taxon>Eukaryota</taxon>
        <taxon>Fungi</taxon>
        <taxon>Dikarya</taxon>
        <taxon>Ascomycota</taxon>
        <taxon>Pezizomycotina</taxon>
        <taxon>Dothideomycetes</taxon>
        <taxon>Dothideomycetes incertae sedis</taxon>
        <taxon>Trypetheliales</taxon>
        <taxon>Trypetheliaceae</taxon>
        <taxon>Viridothelium</taxon>
    </lineage>
</organism>
<evidence type="ECO:0000256" key="1">
    <source>
        <dbReference type="SAM" id="MobiDB-lite"/>
    </source>
</evidence>
<dbReference type="OrthoDB" id="3886346at2759"/>
<keyword evidence="3" id="KW-1185">Reference proteome</keyword>
<dbReference type="Proteomes" id="UP000800092">
    <property type="component" value="Unassembled WGS sequence"/>
</dbReference>
<sequence>MSEDKVKCFEYLHDNVPSWISSLSHLEKTIDERPKEYTGARTPALPSRRRTGSTETLRVEQARPEPNPSTAARSPSPNNQTPQTPQTGPSSQATAQHLEPQQYFQPRKRKPASVLSIGGRSGPTKYRSRSLLIVYYDGDVQKTFEHLVRCIGTGRNLIRKGKLAARLEALAEMAPDDSDDDDDEDCGDDDYDFKGMHKIQFTPRSMRSPRRIPSGTLGPRIGTTMAPVIYDRLDKALERTQMMCEKAAHQYLRDGDCRLEIREAKKSLEEVIKLVEPEYVRLCEKENVEPEPMIEEVPKNSEEKTDAAKVVSMDEIEVDDEPDDDMEIKLSFPRANRRMQLEVTEGIRA</sequence>
<evidence type="ECO:0000313" key="3">
    <source>
        <dbReference type="Proteomes" id="UP000800092"/>
    </source>
</evidence>
<accession>A0A6A6HQR9</accession>